<dbReference type="Pfam" id="PF13391">
    <property type="entry name" value="HNH_2"/>
    <property type="match status" value="1"/>
</dbReference>
<dbReference type="AlphaFoldDB" id="A0A6C0IZ26"/>
<name>A0A6C0IZ26_9ZZZZ</name>
<evidence type="ECO:0000313" key="3">
    <source>
        <dbReference type="EMBL" id="QHT97839.1"/>
    </source>
</evidence>
<organism evidence="3">
    <name type="scientific">viral metagenome</name>
    <dbReference type="NCBI Taxonomy" id="1070528"/>
    <lineage>
        <taxon>unclassified sequences</taxon>
        <taxon>metagenomes</taxon>
        <taxon>organismal metagenomes</taxon>
    </lineage>
</organism>
<protein>
    <recommendedName>
        <fullName evidence="2">HNH nuclease domain-containing protein</fullName>
    </recommendedName>
</protein>
<feature type="domain" description="HNH nuclease" evidence="2">
    <location>
        <begin position="29"/>
        <end position="90"/>
    </location>
</feature>
<accession>A0A6C0IZ26</accession>
<sequence length="179" mass="20110">MATFERGRPEREFSKEVKATERSAAHNACRICGKTRDLETLQFAHILSHSQNEKWKRTGTDPGLWSDDKYVASNANCLLLCTTHHSKIDSERGLKICTVEYLESLKLDPNRCTALIEKGGEVRRCRKLNGRHSPGRAKGNGYRCHLHLEGGLEEELVPRPGWSSQKKKKPAKSGGCVLL</sequence>
<evidence type="ECO:0000259" key="2">
    <source>
        <dbReference type="Pfam" id="PF13391"/>
    </source>
</evidence>
<evidence type="ECO:0000256" key="1">
    <source>
        <dbReference type="SAM" id="MobiDB-lite"/>
    </source>
</evidence>
<dbReference type="InterPro" id="IPR003615">
    <property type="entry name" value="HNH_nuc"/>
</dbReference>
<dbReference type="EMBL" id="MN740283">
    <property type="protein sequence ID" value="QHT97839.1"/>
    <property type="molecule type" value="Genomic_DNA"/>
</dbReference>
<feature type="region of interest" description="Disordered" evidence="1">
    <location>
        <begin position="158"/>
        <end position="179"/>
    </location>
</feature>
<proteinExistence type="predicted"/>
<reference evidence="3" key="1">
    <citation type="journal article" date="2020" name="Nature">
        <title>Giant virus diversity and host interactions through global metagenomics.</title>
        <authorList>
            <person name="Schulz F."/>
            <person name="Roux S."/>
            <person name="Paez-Espino D."/>
            <person name="Jungbluth S."/>
            <person name="Walsh D.A."/>
            <person name="Denef V.J."/>
            <person name="McMahon K.D."/>
            <person name="Konstantinidis K.T."/>
            <person name="Eloe-Fadrosh E.A."/>
            <person name="Kyrpides N.C."/>
            <person name="Woyke T."/>
        </authorList>
    </citation>
    <scope>NUCLEOTIDE SEQUENCE</scope>
    <source>
        <strain evidence="3">GVMAG-M-3300025572-1</strain>
    </source>
</reference>